<feature type="transmembrane region" description="Helical" evidence="6">
    <location>
        <begin position="7"/>
        <end position="29"/>
    </location>
</feature>
<evidence type="ECO:0000256" key="5">
    <source>
        <dbReference type="ARBA" id="ARBA00023136"/>
    </source>
</evidence>
<dbReference type="PANTHER" id="PTHR33545">
    <property type="entry name" value="UPF0750 MEMBRANE PROTEIN YITT-RELATED"/>
    <property type="match status" value="1"/>
</dbReference>
<reference evidence="8 9" key="1">
    <citation type="submission" date="2006-02" db="EMBL/GenBank/DDBJ databases">
        <authorList>
            <person name="Pinhassi J."/>
            <person name="Pedros-Alio C."/>
            <person name="Ferriera S."/>
            <person name="Johnson J."/>
            <person name="Kravitz S."/>
            <person name="Halpern A."/>
            <person name="Remington K."/>
            <person name="Beeson K."/>
            <person name="Tran B."/>
            <person name="Rogers Y.-H."/>
            <person name="Friedman R."/>
            <person name="Venter J.C."/>
        </authorList>
    </citation>
    <scope>NUCLEOTIDE SEQUENCE [LARGE SCALE GENOMIC DNA]</scope>
    <source>
        <strain evidence="8 9">MED92</strain>
    </source>
</reference>
<evidence type="ECO:0000313" key="8">
    <source>
        <dbReference type="EMBL" id="EAR60969.1"/>
    </source>
</evidence>
<proteinExistence type="predicted"/>
<evidence type="ECO:0000259" key="7">
    <source>
        <dbReference type="Pfam" id="PF10035"/>
    </source>
</evidence>
<evidence type="ECO:0000313" key="9">
    <source>
        <dbReference type="Proteomes" id="UP000002171"/>
    </source>
</evidence>
<dbReference type="Proteomes" id="UP000002171">
    <property type="component" value="Unassembled WGS sequence"/>
</dbReference>
<sequence>MKNLQILLDYLFILLGCASLAFGIVMFLAPSQVPAGGPPGLAILGNYALGVSPGIILFLVNAPLVLAGYRFLGNKLFIRSLIVVTLTALFTDSLPVLFELPDLGDNRLLNALYGGVLVGLGIGLMFKSGSSSGGWSILARLIANKMNLSLGQCLFFMDAAVILLSAVVFQDFEAAMLGGVAVFVTGRMVDLIVSGSSDIKVVHISCWKADRLKPIIEQQMGISGSVVKATSMKSGGEKEILFLIIEKTQLVPIRKLVEKHDPEAYLVVMNAMEVYGTGARV</sequence>
<name>A0A7U8C661_NEPCE</name>
<dbReference type="AlphaFoldDB" id="A0A7U8C661"/>
<keyword evidence="2" id="KW-1003">Cell membrane</keyword>
<feature type="transmembrane region" description="Helical" evidence="6">
    <location>
        <begin position="76"/>
        <end position="96"/>
    </location>
</feature>
<dbReference type="Pfam" id="PF02588">
    <property type="entry name" value="YitT_membrane"/>
    <property type="match status" value="1"/>
</dbReference>
<dbReference type="InterPro" id="IPR003740">
    <property type="entry name" value="YitT"/>
</dbReference>
<dbReference type="InterPro" id="IPR019264">
    <property type="entry name" value="DUF2179"/>
</dbReference>
<accession>A0A7U8C661</accession>
<dbReference type="InterPro" id="IPR015867">
    <property type="entry name" value="N-reg_PII/ATP_PRibTrfase_C"/>
</dbReference>
<evidence type="ECO:0000256" key="3">
    <source>
        <dbReference type="ARBA" id="ARBA00022692"/>
    </source>
</evidence>
<dbReference type="PIRSF" id="PIRSF006483">
    <property type="entry name" value="Membrane_protein_YitT"/>
    <property type="match status" value="1"/>
</dbReference>
<dbReference type="CDD" id="cd16380">
    <property type="entry name" value="YitT_C"/>
    <property type="match status" value="1"/>
</dbReference>
<feature type="transmembrane region" description="Helical" evidence="6">
    <location>
        <begin position="49"/>
        <end position="69"/>
    </location>
</feature>
<protein>
    <recommendedName>
        <fullName evidence="7">DUF2179 domain-containing protein</fullName>
    </recommendedName>
</protein>
<organism evidence="8 9">
    <name type="scientific">Neptuniibacter caesariensis</name>
    <dbReference type="NCBI Taxonomy" id="207954"/>
    <lineage>
        <taxon>Bacteria</taxon>
        <taxon>Pseudomonadati</taxon>
        <taxon>Pseudomonadota</taxon>
        <taxon>Gammaproteobacteria</taxon>
        <taxon>Oceanospirillales</taxon>
        <taxon>Oceanospirillaceae</taxon>
        <taxon>Neptuniibacter</taxon>
    </lineage>
</organism>
<keyword evidence="9" id="KW-1185">Reference proteome</keyword>
<feature type="transmembrane region" description="Helical" evidence="6">
    <location>
        <begin position="147"/>
        <end position="169"/>
    </location>
</feature>
<comment type="subcellular location">
    <subcellularLocation>
        <location evidence="1">Cell membrane</location>
        <topology evidence="1">Multi-pass membrane protein</topology>
    </subcellularLocation>
</comment>
<feature type="transmembrane region" description="Helical" evidence="6">
    <location>
        <begin position="108"/>
        <end position="126"/>
    </location>
</feature>
<evidence type="ECO:0000256" key="2">
    <source>
        <dbReference type="ARBA" id="ARBA00022475"/>
    </source>
</evidence>
<dbReference type="Gene3D" id="3.30.70.120">
    <property type="match status" value="1"/>
</dbReference>
<keyword evidence="4 6" id="KW-1133">Transmembrane helix</keyword>
<evidence type="ECO:0000256" key="6">
    <source>
        <dbReference type="SAM" id="Phobius"/>
    </source>
</evidence>
<comment type="caution">
    <text evidence="8">The sequence shown here is derived from an EMBL/GenBank/DDBJ whole genome shotgun (WGS) entry which is preliminary data.</text>
</comment>
<dbReference type="OrthoDB" id="265478at2"/>
<dbReference type="GO" id="GO:0005886">
    <property type="term" value="C:plasma membrane"/>
    <property type="evidence" value="ECO:0007669"/>
    <property type="project" value="UniProtKB-SubCell"/>
</dbReference>
<dbReference type="Pfam" id="PF10035">
    <property type="entry name" value="DUF2179"/>
    <property type="match status" value="1"/>
</dbReference>
<dbReference type="InterPro" id="IPR051461">
    <property type="entry name" value="UPF0750_membrane"/>
</dbReference>
<keyword evidence="5 6" id="KW-0472">Membrane</keyword>
<dbReference type="PANTHER" id="PTHR33545:SF5">
    <property type="entry name" value="UPF0750 MEMBRANE PROTEIN YITT"/>
    <property type="match status" value="1"/>
</dbReference>
<evidence type="ECO:0000256" key="4">
    <source>
        <dbReference type="ARBA" id="ARBA00022989"/>
    </source>
</evidence>
<keyword evidence="3 6" id="KW-0812">Transmembrane</keyword>
<dbReference type="EMBL" id="AAOW01000012">
    <property type="protein sequence ID" value="EAR60969.1"/>
    <property type="molecule type" value="Genomic_DNA"/>
</dbReference>
<gene>
    <name evidence="8" type="ORF">MED92_02181</name>
</gene>
<evidence type="ECO:0000256" key="1">
    <source>
        <dbReference type="ARBA" id="ARBA00004651"/>
    </source>
</evidence>
<feature type="domain" description="DUF2179" evidence="7">
    <location>
        <begin position="226"/>
        <end position="276"/>
    </location>
</feature>
<dbReference type="RefSeq" id="WP_007022455.1">
    <property type="nucleotide sequence ID" value="NZ_CH724127.1"/>
</dbReference>